<evidence type="ECO:0000256" key="2">
    <source>
        <dbReference type="ARBA" id="ARBA00022801"/>
    </source>
</evidence>
<dbReference type="SUPFAM" id="SSF49785">
    <property type="entry name" value="Galactose-binding domain-like"/>
    <property type="match status" value="2"/>
</dbReference>
<dbReference type="AlphaFoldDB" id="A0A1G4TLM4"/>
<evidence type="ECO:0000313" key="4">
    <source>
        <dbReference type="Proteomes" id="UP000199150"/>
    </source>
</evidence>
<accession>A0A1G4TLM4</accession>
<dbReference type="GO" id="GO:0016787">
    <property type="term" value="F:hydrolase activity"/>
    <property type="evidence" value="ECO:0007669"/>
    <property type="project" value="UniProtKB-KW"/>
</dbReference>
<keyword evidence="2 3" id="KW-0378">Hydrolase</keyword>
<keyword evidence="4" id="KW-1185">Reference proteome</keyword>
<reference evidence="4" key="1">
    <citation type="submission" date="2016-10" db="EMBL/GenBank/DDBJ databases">
        <authorList>
            <person name="Varghese N."/>
            <person name="Submissions S."/>
        </authorList>
    </citation>
    <scope>NUCLEOTIDE SEQUENCE [LARGE SCALE GENOMIC DNA]</scope>
    <source>
        <strain evidence="4">CGMCC 1.3431</strain>
    </source>
</reference>
<evidence type="ECO:0000313" key="3">
    <source>
        <dbReference type="EMBL" id="SCW82202.1"/>
    </source>
</evidence>
<name>A0A1G4TLM4_9CAUL</name>
<sequence>MFHHQAPMLRFVFKRGIRAGLVPASVALLLIAGPTRSEGSQKCTEDGPKPSIPSLEQVFSNPPSGARPLVWWHWMNGNITKQGISSDLKWMKSIGLGGVQNFDVDLGTPKVVDSRLLYMTPGWQDAFRYAVRTADCLGLEFGIAASPGWSETGGGWVPKDDGLKKVVWSEVFVDGGKPIRLTLPALPASPGPFQDLQIDDDAAIRVRDRDGVKTYSHGDIAVFAYPDKEPSSASLPTVISGSGEIIDASAIFDANVDTSVRVPRLVNGMPSELRFRYKDLTTIRSVTLYIPNGNGRWSGPNIQPYLEASDDGLNWHFLTNLKVSSVPETESFSPQTARQFRVVFKPIVAETFDPNSYAEGIIPPEPEHDDLPLEVVQLKLSPESVIDRFEAKAGYSIERDYFKLSSGGTEQAGLKSEEVVNITKYVAPDGALSWTPPAGRWKIVRIGWSLLGTVNHPAQDEATGLEVDKFDRGAVGRYMDHYLGMYQGVVGSQMFGSRGLRAIVTDSIEVGAANWTPAMIDQFKSLRGYDPTPWLPTLTGVIIGSRDQSDRFLYDYRRTLSDLMASEHYGTVAQRAHVAGLKVYGEALESFRPSLGDDMDMRRYADVPMAAMWMFPRETGPSASHIADIKGAASVAHIFGQNIVAAESMTSARRFWADSPATLRRIIDLEMVTGVNRPVIHTSVHQPLDNKVPGFGLLFFGQYFNRHETWATLARPWVDYISRSASLLQRGKFVADVAYFYGEEAPLTALYGSEPVADAPKNNGFDFVNPTVVCGELKVDGQDLVTKSGMRYKVLFLGGSSYRMSVPMLRCIRSLVLDGATVVGVAPLESTGLKFSESDFESLRKELWSGSILTKIGKGQVLDTSNVDDALKQLNVTPDFTYSSSAGIVKVDTLHRRDGNSNIWFVVNRLNKDARIEARFGITGYRPEVWNAETGKISSVSYRIEGRQTVVPLTLNAEKSVFVVFRKPSKSNGETINEKSYHKVVGLDETWRVTFEKNRGAPLDYKMSRLTALELNSNSGIRYFSGIATYNRTFNSPKSWVRGKPLLIDLGTVYEVAEVWVNGKRACGLWQAPFQCDIGALTRPGINDLSVKVANLWVNRLIGDAQPHASAITFTTMPTYRPDASLRPSGLIGPVTLLMEDH</sequence>
<dbReference type="RefSeq" id="WP_220083766.1">
    <property type="nucleotide sequence ID" value="NZ_FMTS01000009.1"/>
</dbReference>
<dbReference type="Gene3D" id="2.60.120.260">
    <property type="entry name" value="Galactose-binding domain-like"/>
    <property type="match status" value="1"/>
</dbReference>
<dbReference type="InterPro" id="IPR008979">
    <property type="entry name" value="Galactose-bd-like_sf"/>
</dbReference>
<proteinExistence type="predicted"/>
<protein>
    <submittedName>
        <fullName evidence="3">Glycosyl hydrolases family 2, sugar binding domain</fullName>
    </submittedName>
</protein>
<dbReference type="PANTHER" id="PTHR43817:SF1">
    <property type="entry name" value="HYDROLASE, FAMILY 43, PUTATIVE (AFU_ORTHOLOGUE AFUA_3G01660)-RELATED"/>
    <property type="match status" value="1"/>
</dbReference>
<keyword evidence="1" id="KW-0732">Signal</keyword>
<dbReference type="PANTHER" id="PTHR43817">
    <property type="entry name" value="GLYCOSYL HYDROLASE"/>
    <property type="match status" value="1"/>
</dbReference>
<dbReference type="STRING" id="260084.SAMN02927928_3689"/>
<dbReference type="Proteomes" id="UP000199150">
    <property type="component" value="Unassembled WGS sequence"/>
</dbReference>
<organism evidence="3 4">
    <name type="scientific">Asticcacaulis taihuensis</name>
    <dbReference type="NCBI Taxonomy" id="260084"/>
    <lineage>
        <taxon>Bacteria</taxon>
        <taxon>Pseudomonadati</taxon>
        <taxon>Pseudomonadota</taxon>
        <taxon>Alphaproteobacteria</taxon>
        <taxon>Caulobacterales</taxon>
        <taxon>Caulobacteraceae</taxon>
        <taxon>Asticcacaulis</taxon>
    </lineage>
</organism>
<dbReference type="NCBIfam" id="NF045579">
    <property type="entry name" value="rhamnoside_JR"/>
    <property type="match status" value="1"/>
</dbReference>
<gene>
    <name evidence="3" type="ORF">SAMN02927928_3689</name>
</gene>
<evidence type="ECO:0000256" key="1">
    <source>
        <dbReference type="ARBA" id="ARBA00022729"/>
    </source>
</evidence>
<dbReference type="Pfam" id="PF17132">
    <property type="entry name" value="Glyco_hydro_106"/>
    <property type="match status" value="1"/>
</dbReference>
<dbReference type="EMBL" id="FMTS01000009">
    <property type="protein sequence ID" value="SCW82202.1"/>
    <property type="molecule type" value="Genomic_DNA"/>
</dbReference>